<organism evidence="1 2">
    <name type="scientific">Neohortaea acidophila</name>
    <dbReference type="NCBI Taxonomy" id="245834"/>
    <lineage>
        <taxon>Eukaryota</taxon>
        <taxon>Fungi</taxon>
        <taxon>Dikarya</taxon>
        <taxon>Ascomycota</taxon>
        <taxon>Pezizomycotina</taxon>
        <taxon>Dothideomycetes</taxon>
        <taxon>Dothideomycetidae</taxon>
        <taxon>Mycosphaerellales</taxon>
        <taxon>Teratosphaeriaceae</taxon>
        <taxon>Neohortaea</taxon>
    </lineage>
</organism>
<dbReference type="EMBL" id="MU001641">
    <property type="protein sequence ID" value="KAF2479344.1"/>
    <property type="molecule type" value="Genomic_DNA"/>
</dbReference>
<protein>
    <submittedName>
        <fullName evidence="1">Uncharacterized protein</fullName>
    </submittedName>
</protein>
<proteinExistence type="predicted"/>
<evidence type="ECO:0000313" key="2">
    <source>
        <dbReference type="Proteomes" id="UP000799767"/>
    </source>
</evidence>
<reference evidence="1" key="1">
    <citation type="journal article" date="2020" name="Stud. Mycol.">
        <title>101 Dothideomycetes genomes: a test case for predicting lifestyles and emergence of pathogens.</title>
        <authorList>
            <person name="Haridas S."/>
            <person name="Albert R."/>
            <person name="Binder M."/>
            <person name="Bloem J."/>
            <person name="Labutti K."/>
            <person name="Salamov A."/>
            <person name="Andreopoulos B."/>
            <person name="Baker S."/>
            <person name="Barry K."/>
            <person name="Bills G."/>
            <person name="Bluhm B."/>
            <person name="Cannon C."/>
            <person name="Castanera R."/>
            <person name="Culley D."/>
            <person name="Daum C."/>
            <person name="Ezra D."/>
            <person name="Gonzalez J."/>
            <person name="Henrissat B."/>
            <person name="Kuo A."/>
            <person name="Liang C."/>
            <person name="Lipzen A."/>
            <person name="Lutzoni F."/>
            <person name="Magnuson J."/>
            <person name="Mondo S."/>
            <person name="Nolan M."/>
            <person name="Ohm R."/>
            <person name="Pangilinan J."/>
            <person name="Park H.-J."/>
            <person name="Ramirez L."/>
            <person name="Alfaro M."/>
            <person name="Sun H."/>
            <person name="Tritt A."/>
            <person name="Yoshinaga Y."/>
            <person name="Zwiers L.-H."/>
            <person name="Turgeon B."/>
            <person name="Goodwin S."/>
            <person name="Spatafora J."/>
            <person name="Crous P."/>
            <person name="Grigoriev I."/>
        </authorList>
    </citation>
    <scope>NUCLEOTIDE SEQUENCE</scope>
    <source>
        <strain evidence="1">CBS 113389</strain>
    </source>
</reference>
<keyword evidence="2" id="KW-1185">Reference proteome</keyword>
<dbReference type="AlphaFoldDB" id="A0A6A6PI04"/>
<gene>
    <name evidence="1" type="ORF">BDY17DRAFT_36759</name>
</gene>
<sequence>MCRSVVDARTVVGAAIANPTPGPASSAAAQRPFHSRTPGLAERTLIHSRTAGSVEQKPTHSRMVGSKGLAARVGKECSSATSAAARWACMDSRNGDREARKWSGRGRRRRWTRAGGRACTAAVVGTMRARVGIVGGLCRGWWCRDIARARSRCLAIVGEKDGRRLVRLVDVWSDHELHQKIFKYRELTCCMTGGHGVRIIRGAAREWRRVPVKVSLSIHRAVVVRSAAGSRQVFAIVGGGRLFF</sequence>
<dbReference type="RefSeq" id="XP_033585914.1">
    <property type="nucleotide sequence ID" value="XM_033738310.1"/>
</dbReference>
<dbReference type="GeneID" id="54479312"/>
<name>A0A6A6PI04_9PEZI</name>
<dbReference type="Proteomes" id="UP000799767">
    <property type="component" value="Unassembled WGS sequence"/>
</dbReference>
<accession>A0A6A6PI04</accession>
<evidence type="ECO:0000313" key="1">
    <source>
        <dbReference type="EMBL" id="KAF2479344.1"/>
    </source>
</evidence>